<feature type="compositionally biased region" description="Acidic residues" evidence="1">
    <location>
        <begin position="216"/>
        <end position="228"/>
    </location>
</feature>
<accession>A0A166UZU5</accession>
<feature type="compositionally biased region" description="Polar residues" evidence="1">
    <location>
        <begin position="130"/>
        <end position="142"/>
    </location>
</feature>
<feature type="region of interest" description="Disordered" evidence="1">
    <location>
        <begin position="216"/>
        <end position="271"/>
    </location>
</feature>
<comment type="caution">
    <text evidence="2">The sequence shown here is derived from an EMBL/GenBank/DDBJ whole genome shotgun (WGS) entry which is preliminary data.</text>
</comment>
<reference evidence="2 3" key="1">
    <citation type="journal article" date="2016" name="Genome Biol. Evol.">
        <title>Divergent and convergent evolution of fungal pathogenicity.</title>
        <authorList>
            <person name="Shang Y."/>
            <person name="Xiao G."/>
            <person name="Zheng P."/>
            <person name="Cen K."/>
            <person name="Zhan S."/>
            <person name="Wang C."/>
        </authorList>
    </citation>
    <scope>NUCLEOTIDE SEQUENCE [LARGE SCALE GENOMIC DNA]</scope>
    <source>
        <strain evidence="2 3">RCEF 2490</strain>
    </source>
</reference>
<gene>
    <name evidence="2" type="ORF">AAL_00617</name>
</gene>
<evidence type="ECO:0000313" key="2">
    <source>
        <dbReference type="EMBL" id="OAA33152.1"/>
    </source>
</evidence>
<feature type="region of interest" description="Disordered" evidence="1">
    <location>
        <begin position="96"/>
        <end position="142"/>
    </location>
</feature>
<protein>
    <submittedName>
        <fullName evidence="2">Uncharacterized protein</fullName>
    </submittedName>
</protein>
<sequence>MPFVGGNDDDFHLARKRRWDDDDNIYYCDQLHAGGGGGGGGYGSLFDQGQFQQQHQQQHQHPGFYHLDLDLPRPSCKTILPLPSKRARVAVAGADTTTITNNNNNNNNSSSSNNNGSLHDTRSPRRRVSQQRLQEQLTTSKRPTTATLAPCHICHRRPTRKSDLDCFADCQGCGQRACFICIRQCQGRANDEQLSDDVSADVDEGVRMLSRSITMDDYEAQPEGEDQKEDQNGDAPGPWRRLQHRHRHHHHHHHKHHRHHSRRDDDDDNATSRDLQGWAASGHRSVVCSRCCVEKGHQGEVVCLGCLCEMPGA</sequence>
<dbReference type="Proteomes" id="UP000078544">
    <property type="component" value="Unassembled WGS sequence"/>
</dbReference>
<evidence type="ECO:0000256" key="1">
    <source>
        <dbReference type="SAM" id="MobiDB-lite"/>
    </source>
</evidence>
<organism evidence="2 3">
    <name type="scientific">Moelleriella libera RCEF 2490</name>
    <dbReference type="NCBI Taxonomy" id="1081109"/>
    <lineage>
        <taxon>Eukaryota</taxon>
        <taxon>Fungi</taxon>
        <taxon>Dikarya</taxon>
        <taxon>Ascomycota</taxon>
        <taxon>Pezizomycotina</taxon>
        <taxon>Sordariomycetes</taxon>
        <taxon>Hypocreomycetidae</taxon>
        <taxon>Hypocreales</taxon>
        <taxon>Clavicipitaceae</taxon>
        <taxon>Moelleriella</taxon>
    </lineage>
</organism>
<dbReference type="OrthoDB" id="5377226at2759"/>
<name>A0A166UZU5_9HYPO</name>
<dbReference type="EMBL" id="AZGY01000001">
    <property type="protein sequence ID" value="OAA33152.1"/>
    <property type="molecule type" value="Genomic_DNA"/>
</dbReference>
<feature type="compositionally biased region" description="Basic residues" evidence="1">
    <location>
        <begin position="241"/>
        <end position="261"/>
    </location>
</feature>
<keyword evidence="3" id="KW-1185">Reference proteome</keyword>
<dbReference type="AlphaFoldDB" id="A0A166UZU5"/>
<evidence type="ECO:0000313" key="3">
    <source>
        <dbReference type="Proteomes" id="UP000078544"/>
    </source>
</evidence>
<feature type="compositionally biased region" description="Low complexity" evidence="1">
    <location>
        <begin position="101"/>
        <end position="115"/>
    </location>
</feature>
<proteinExistence type="predicted"/>